<protein>
    <submittedName>
        <fullName evidence="3">Uncharacterized protein</fullName>
    </submittedName>
</protein>
<feature type="region of interest" description="Disordered" evidence="1">
    <location>
        <begin position="288"/>
        <end position="307"/>
    </location>
</feature>
<dbReference type="AlphaFoldDB" id="A0A7S0U8J0"/>
<gene>
    <name evidence="3" type="ORF">HAND1043_LOCUS19950</name>
</gene>
<accession>A0A7S0U8J0</accession>
<feature type="transmembrane region" description="Helical" evidence="2">
    <location>
        <begin position="389"/>
        <end position="411"/>
    </location>
</feature>
<keyword evidence="2" id="KW-0472">Membrane</keyword>
<keyword evidence="2" id="KW-0812">Transmembrane</keyword>
<dbReference type="EMBL" id="HBFK01032823">
    <property type="protein sequence ID" value="CAD8753444.1"/>
    <property type="molecule type" value="Transcribed_RNA"/>
</dbReference>
<proteinExistence type="predicted"/>
<name>A0A7S0U8J0_HEMAN</name>
<feature type="region of interest" description="Disordered" evidence="1">
    <location>
        <begin position="78"/>
        <end position="102"/>
    </location>
</feature>
<keyword evidence="2" id="KW-1133">Transmembrane helix</keyword>
<sequence>MSRSTWPLLTYTDQPALAQTASVRKQEEADLVRHSRELLAHDRLGELQGKTRSQIDIGHHDMELTSYVDKLARGDRDAEHDRLSVGSVESEDGEAVGASRARGDDYVPVDGLSAASRRTAAPHIYNIFEQIFMEDAGGRRVSSRAPSLPHDVAYKGWAEQAMVALVLSGQSTHGEVDAALRAQVTADVALCLGIPRDSVSVGPSQRVADGVEVEVVLRTNRGGTGRGPACGELAAELCLQAGELGSRLRAMPATRRALRAEVREVRSPGAGLDLPVAPFGIVTGGLLPEAGRGPRPHTSDIHAGGGRAASFDPRGMSALSQAMSVHEREVERARNESAARRDRDGFWVDVEAGRQRATSQVLRGSLVQEPYGTFTPVLEKEKGGLVRNLSLVGGFVFVALLVWTVYLKYYYGSV</sequence>
<reference evidence="3" key="1">
    <citation type="submission" date="2021-01" db="EMBL/GenBank/DDBJ databases">
        <authorList>
            <person name="Corre E."/>
            <person name="Pelletier E."/>
            <person name="Niang G."/>
            <person name="Scheremetjew M."/>
            <person name="Finn R."/>
            <person name="Kale V."/>
            <person name="Holt S."/>
            <person name="Cochrane G."/>
            <person name="Meng A."/>
            <person name="Brown T."/>
            <person name="Cohen L."/>
        </authorList>
    </citation>
    <scope>NUCLEOTIDE SEQUENCE</scope>
    <source>
        <strain evidence="3">CCMP441</strain>
    </source>
</reference>
<evidence type="ECO:0000256" key="2">
    <source>
        <dbReference type="SAM" id="Phobius"/>
    </source>
</evidence>
<evidence type="ECO:0000256" key="1">
    <source>
        <dbReference type="SAM" id="MobiDB-lite"/>
    </source>
</evidence>
<organism evidence="3">
    <name type="scientific">Hemiselmis andersenii</name>
    <name type="common">Cryptophyte alga</name>
    <dbReference type="NCBI Taxonomy" id="464988"/>
    <lineage>
        <taxon>Eukaryota</taxon>
        <taxon>Cryptophyceae</taxon>
        <taxon>Cryptomonadales</taxon>
        <taxon>Hemiselmidaceae</taxon>
        <taxon>Hemiselmis</taxon>
    </lineage>
</organism>
<evidence type="ECO:0000313" key="3">
    <source>
        <dbReference type="EMBL" id="CAD8753444.1"/>
    </source>
</evidence>